<dbReference type="Proteomes" id="UP001612915">
    <property type="component" value="Unassembled WGS sequence"/>
</dbReference>
<evidence type="ECO:0000313" key="3">
    <source>
        <dbReference type="EMBL" id="MFI7588389.1"/>
    </source>
</evidence>
<name>A0ABW8APT1_9ACTN</name>
<gene>
    <name evidence="3" type="ORF">ACIB24_15070</name>
</gene>
<evidence type="ECO:0000256" key="1">
    <source>
        <dbReference type="SAM" id="MobiDB-lite"/>
    </source>
</evidence>
<dbReference type="EMBL" id="JBITLV010000005">
    <property type="protein sequence ID" value="MFI7588389.1"/>
    <property type="molecule type" value="Genomic_DNA"/>
</dbReference>
<sequence>MRVAITGASGFIGRTLSKRFRELGWTVHGFGLRPASGLSGPVRVWDVAAGPLAGAPEVDAVVHTAALVHETAPVPMARRVNVGGTQNVSATFGDARLVHVSTCSVYDPWHPQVMATEDEAPDPSSVRWTNAYGLTKSEAERWLLRARPDAVILRPHAVYGAGDTTLMPRIRAAVRRGVMPLPGPGTQKHSITWVENFVEACRLACGPTAPGGVYNIADPEPIVLADAVRLLATPPGGPAPRVQPLPVRALYPVAVAAELAGRARTRFTGTPFSPRVTRYSVEHLGRERTFDISRAQKELGYDPRPSQLEGSEDW</sequence>
<comment type="caution">
    <text evidence="3">The sequence shown here is derived from an EMBL/GenBank/DDBJ whole genome shotgun (WGS) entry which is preliminary data.</text>
</comment>
<organism evidence="3 4">
    <name type="scientific">Spongisporangium articulatum</name>
    <dbReference type="NCBI Taxonomy" id="3362603"/>
    <lineage>
        <taxon>Bacteria</taxon>
        <taxon>Bacillati</taxon>
        <taxon>Actinomycetota</taxon>
        <taxon>Actinomycetes</taxon>
        <taxon>Kineosporiales</taxon>
        <taxon>Kineosporiaceae</taxon>
        <taxon>Spongisporangium</taxon>
    </lineage>
</organism>
<feature type="domain" description="NAD-dependent epimerase/dehydratase" evidence="2">
    <location>
        <begin position="3"/>
        <end position="217"/>
    </location>
</feature>
<dbReference type="PANTHER" id="PTHR43245:SF51">
    <property type="entry name" value="SHORT CHAIN DEHYDROGENASE_REDUCTASE FAMILY 42E, MEMBER 2"/>
    <property type="match status" value="1"/>
</dbReference>
<dbReference type="InterPro" id="IPR036291">
    <property type="entry name" value="NAD(P)-bd_dom_sf"/>
</dbReference>
<accession>A0ABW8APT1</accession>
<evidence type="ECO:0000313" key="4">
    <source>
        <dbReference type="Proteomes" id="UP001612915"/>
    </source>
</evidence>
<dbReference type="Pfam" id="PF01370">
    <property type="entry name" value="Epimerase"/>
    <property type="match status" value="1"/>
</dbReference>
<feature type="region of interest" description="Disordered" evidence="1">
    <location>
        <begin position="295"/>
        <end position="314"/>
    </location>
</feature>
<protein>
    <submittedName>
        <fullName evidence="3">NAD-dependent epimerase/dehydratase family protein</fullName>
    </submittedName>
</protein>
<dbReference type="PANTHER" id="PTHR43245">
    <property type="entry name" value="BIFUNCTIONAL POLYMYXIN RESISTANCE PROTEIN ARNA"/>
    <property type="match status" value="1"/>
</dbReference>
<dbReference type="InterPro" id="IPR001509">
    <property type="entry name" value="Epimerase_deHydtase"/>
</dbReference>
<reference evidence="3 4" key="1">
    <citation type="submission" date="2024-10" db="EMBL/GenBank/DDBJ databases">
        <title>The Natural Products Discovery Center: Release of the First 8490 Sequenced Strains for Exploring Actinobacteria Biosynthetic Diversity.</title>
        <authorList>
            <person name="Kalkreuter E."/>
            <person name="Kautsar S.A."/>
            <person name="Yang D."/>
            <person name="Bader C.D."/>
            <person name="Teijaro C.N."/>
            <person name="Fluegel L."/>
            <person name="Davis C.M."/>
            <person name="Simpson J.R."/>
            <person name="Lauterbach L."/>
            <person name="Steele A.D."/>
            <person name="Gui C."/>
            <person name="Meng S."/>
            <person name="Li G."/>
            <person name="Viehrig K."/>
            <person name="Ye F."/>
            <person name="Su P."/>
            <person name="Kiefer A.F."/>
            <person name="Nichols A."/>
            <person name="Cepeda A.J."/>
            <person name="Yan W."/>
            <person name="Fan B."/>
            <person name="Jiang Y."/>
            <person name="Adhikari A."/>
            <person name="Zheng C.-J."/>
            <person name="Schuster L."/>
            <person name="Cowan T.M."/>
            <person name="Smanski M.J."/>
            <person name="Chevrette M.G."/>
            <person name="De Carvalho L.P.S."/>
            <person name="Shen B."/>
        </authorList>
    </citation>
    <scope>NUCLEOTIDE SEQUENCE [LARGE SCALE GENOMIC DNA]</scope>
    <source>
        <strain evidence="3 4">NPDC049639</strain>
    </source>
</reference>
<proteinExistence type="predicted"/>
<keyword evidence="4" id="KW-1185">Reference proteome</keyword>
<dbReference type="InterPro" id="IPR050177">
    <property type="entry name" value="Lipid_A_modif_metabolic_enz"/>
</dbReference>
<dbReference type="Gene3D" id="3.40.50.720">
    <property type="entry name" value="NAD(P)-binding Rossmann-like Domain"/>
    <property type="match status" value="1"/>
</dbReference>
<evidence type="ECO:0000259" key="2">
    <source>
        <dbReference type="Pfam" id="PF01370"/>
    </source>
</evidence>
<dbReference type="RefSeq" id="WP_398281945.1">
    <property type="nucleotide sequence ID" value="NZ_JBITLV010000005.1"/>
</dbReference>
<dbReference type="SUPFAM" id="SSF51735">
    <property type="entry name" value="NAD(P)-binding Rossmann-fold domains"/>
    <property type="match status" value="1"/>
</dbReference>